<dbReference type="Proteomes" id="UP000245998">
    <property type="component" value="Unassembled WGS sequence"/>
</dbReference>
<accession>A0A2U1K7E2</accession>
<protein>
    <submittedName>
        <fullName evidence="1">Uncharacterized protein</fullName>
    </submittedName>
</protein>
<dbReference type="EMBL" id="QCZG01000001">
    <property type="protein sequence ID" value="PWA13447.1"/>
    <property type="molecule type" value="Genomic_DNA"/>
</dbReference>
<evidence type="ECO:0000313" key="1">
    <source>
        <dbReference type="EMBL" id="PWA13447.1"/>
    </source>
</evidence>
<dbReference type="RefSeq" id="WP_116552952.1">
    <property type="nucleotide sequence ID" value="NZ_QCZG01000001.1"/>
</dbReference>
<comment type="caution">
    <text evidence="1">The sequence shown here is derived from an EMBL/GenBank/DDBJ whole genome shotgun (WGS) entry which is preliminary data.</text>
</comment>
<evidence type="ECO:0000313" key="2">
    <source>
        <dbReference type="Proteomes" id="UP000245998"/>
    </source>
</evidence>
<reference evidence="1 2" key="1">
    <citation type="submission" date="2018-04" db="EMBL/GenBank/DDBJ databases">
        <title>Camelliibacillus theae gen. nov., sp. nov., isolated from Pu'er tea.</title>
        <authorList>
            <person name="Niu L."/>
        </authorList>
    </citation>
    <scope>NUCLEOTIDE SEQUENCE [LARGE SCALE GENOMIC DNA]</scope>
    <source>
        <strain evidence="1 2">T8</strain>
    </source>
</reference>
<proteinExistence type="predicted"/>
<dbReference type="AlphaFoldDB" id="A0A2U1K7E2"/>
<name>A0A2U1K7E2_9BACI</name>
<keyword evidence="2" id="KW-1185">Reference proteome</keyword>
<gene>
    <name evidence="1" type="ORF">DCC39_00720</name>
</gene>
<dbReference type="OrthoDB" id="2922344at2"/>
<sequence>MRARTIGLHDLQIQTIDGSCSINIGRARMVGSHVVNHRNEGFGEQSADGVIRIKSVSIVEDSDVMDTNAIKNMLL</sequence>
<organism evidence="1 2">
    <name type="scientific">Pueribacillus theae</name>
    <dbReference type="NCBI Taxonomy" id="2171751"/>
    <lineage>
        <taxon>Bacteria</taxon>
        <taxon>Bacillati</taxon>
        <taxon>Bacillota</taxon>
        <taxon>Bacilli</taxon>
        <taxon>Bacillales</taxon>
        <taxon>Bacillaceae</taxon>
        <taxon>Pueribacillus</taxon>
    </lineage>
</organism>